<protein>
    <recommendedName>
        <fullName evidence="4">Succinate dehydrogenase subunit 5, mitochondrial</fullName>
    </recommendedName>
</protein>
<gene>
    <name evidence="2" type="ORF">Gogos_004139</name>
</gene>
<dbReference type="Pfam" id="PF14290">
    <property type="entry name" value="SDH5_plant"/>
    <property type="match status" value="1"/>
</dbReference>
<evidence type="ECO:0000313" key="3">
    <source>
        <dbReference type="Proteomes" id="UP000593579"/>
    </source>
</evidence>
<dbReference type="OrthoDB" id="1910373at2759"/>
<evidence type="ECO:0000313" key="2">
    <source>
        <dbReference type="EMBL" id="MBA0747210.1"/>
    </source>
</evidence>
<dbReference type="EMBL" id="JABEZY010000010">
    <property type="protein sequence ID" value="MBA0747210.1"/>
    <property type="molecule type" value="Genomic_DNA"/>
</dbReference>
<feature type="region of interest" description="Disordered" evidence="1">
    <location>
        <begin position="48"/>
        <end position="69"/>
    </location>
</feature>
<dbReference type="GO" id="GO:0006099">
    <property type="term" value="P:tricarboxylic acid cycle"/>
    <property type="evidence" value="ECO:0007669"/>
    <property type="project" value="InterPro"/>
</dbReference>
<dbReference type="Proteomes" id="UP000593579">
    <property type="component" value="Unassembled WGS sequence"/>
</dbReference>
<accession>A0A7J9CF91</accession>
<dbReference type="InterPro" id="IPR025397">
    <property type="entry name" value="SDH5"/>
</dbReference>
<dbReference type="PANTHER" id="PTHR36139:SF1">
    <property type="entry name" value="SUCCINATE DEHYDROGENASE SUBUNIT 5, MITOCHONDRIAL"/>
    <property type="match status" value="1"/>
</dbReference>
<name>A0A7J9CF91_GOSGO</name>
<dbReference type="GO" id="GO:0045273">
    <property type="term" value="C:respiratory chain complex II (succinate dehydrogenase)"/>
    <property type="evidence" value="ECO:0007669"/>
    <property type="project" value="InterPro"/>
</dbReference>
<proteinExistence type="predicted"/>
<reference evidence="2 3" key="1">
    <citation type="journal article" date="2019" name="Genome Biol. Evol.">
        <title>Insights into the evolution of the New World diploid cottons (Gossypium, subgenus Houzingenia) based on genome sequencing.</title>
        <authorList>
            <person name="Grover C.E."/>
            <person name="Arick M.A. 2nd"/>
            <person name="Thrash A."/>
            <person name="Conover J.L."/>
            <person name="Sanders W.S."/>
            <person name="Peterson D.G."/>
            <person name="Frelichowski J.E."/>
            <person name="Scheffler J.A."/>
            <person name="Scheffler B.E."/>
            <person name="Wendel J.F."/>
        </authorList>
    </citation>
    <scope>NUCLEOTIDE SEQUENCE [LARGE SCALE GENOMIC DNA]</scope>
    <source>
        <strain evidence="2">5</strain>
        <tissue evidence="2">Leaf</tissue>
    </source>
</reference>
<organism evidence="2 3">
    <name type="scientific">Gossypium gossypioides</name>
    <name type="common">Mexican cotton</name>
    <name type="synonym">Selera gossypioides</name>
    <dbReference type="NCBI Taxonomy" id="34282"/>
    <lineage>
        <taxon>Eukaryota</taxon>
        <taxon>Viridiplantae</taxon>
        <taxon>Streptophyta</taxon>
        <taxon>Embryophyta</taxon>
        <taxon>Tracheophyta</taxon>
        <taxon>Spermatophyta</taxon>
        <taxon>Magnoliopsida</taxon>
        <taxon>eudicotyledons</taxon>
        <taxon>Gunneridae</taxon>
        <taxon>Pentapetalae</taxon>
        <taxon>rosids</taxon>
        <taxon>malvids</taxon>
        <taxon>Malvales</taxon>
        <taxon>Malvaceae</taxon>
        <taxon>Malvoideae</taxon>
        <taxon>Gossypium</taxon>
    </lineage>
</organism>
<dbReference type="AlphaFoldDB" id="A0A7J9CF91"/>
<dbReference type="PANTHER" id="PTHR36139">
    <property type="entry name" value="SUCCINATE DEHYDROGENASE SUBUNIT 5, MITOCHONDRIAL"/>
    <property type="match status" value="1"/>
</dbReference>
<evidence type="ECO:0000256" key="1">
    <source>
        <dbReference type="SAM" id="MobiDB-lite"/>
    </source>
</evidence>
<keyword evidence="3" id="KW-1185">Reference proteome</keyword>
<evidence type="ECO:0008006" key="4">
    <source>
        <dbReference type="Google" id="ProtNLM"/>
    </source>
</evidence>
<sequence length="346" mass="37909">MEKMMALRSVYRAACFRSSRFTPIAVTAAVNHNRHLISRSFFSISSPIAPNPPRNTPSGGAGNRHHGRLSAQPVCERTQALSGFGRQNPGIKPNIYILSPMLDLLRCLSFLNGYISQTFSGAILNPVNRTILLEGGRSSFALRSGSMRCFSEDAAHLPDINDTEILNVFKDLMAASWDELPYSVVQDAKKALSKNTDDKAGQEALRNVFRAAEAVEEFGGILITMKMELDDSIGVSGENVKPLSSEFAAALKTVFQRYATYLDAFGPNETYLRKKVENELGSKMIYLKMRCSGLGSEWGKNTKLNPGLNFNLFSNPSSSAETYMHSPVITVLGTSGLSGSYVEQRA</sequence>
<comment type="caution">
    <text evidence="2">The sequence shown here is derived from an EMBL/GenBank/DDBJ whole genome shotgun (WGS) entry which is preliminary data.</text>
</comment>